<sequence length="295" mass="34166">MEKEKAIAFNNEGARHFLKQNFEKAAECYDKAYELDSKNTSILNNMGLYYQQQKDYDKAILFFEKAIQIEMKPHFLVNLGNALSMKGEYAIAWDKFSEAVERFPEHQNAKISLAKLATHINELEKAVQIWKSIIEEHPTDQNLIQLVKVFMRMNHWEEARQTLTSIPPNYWTGLVWFLAGQCEFHLKNYGFAIKSFKSALAEEPDNTSYRHYLAMTFLAVGQVSEGLDHLIKNSRLEPDNPAILTDLAVVYLSKGEFEMAKNWLNKALDLDPSFEKALHYKSKMKQIDTGKQEQN</sequence>
<proteinExistence type="predicted"/>
<dbReference type="Pfam" id="PF13432">
    <property type="entry name" value="TPR_16"/>
    <property type="match status" value="1"/>
</dbReference>
<dbReference type="Proteomes" id="UP000036520">
    <property type="component" value="Chromosome"/>
</dbReference>
<dbReference type="PROSITE" id="PS50005">
    <property type="entry name" value="TPR"/>
    <property type="match status" value="4"/>
</dbReference>
<feature type="repeat" description="TPR" evidence="1">
    <location>
        <begin position="6"/>
        <end position="39"/>
    </location>
</feature>
<dbReference type="STRING" id="320787.CA2015_4570"/>
<evidence type="ECO:0000313" key="3">
    <source>
        <dbReference type="Proteomes" id="UP000036520"/>
    </source>
</evidence>
<protein>
    <submittedName>
        <fullName evidence="2">TPR repeat</fullName>
    </submittedName>
</protein>
<dbReference type="PROSITE" id="PS50293">
    <property type="entry name" value="TPR_REGION"/>
    <property type="match status" value="1"/>
</dbReference>
<reference evidence="2 3" key="1">
    <citation type="submission" date="2015-07" db="EMBL/GenBank/DDBJ databases">
        <authorList>
            <person name="Kim K.M."/>
        </authorList>
    </citation>
    <scope>NUCLEOTIDE SEQUENCE [LARGE SCALE GENOMIC DNA]</scope>
    <source>
        <strain evidence="2 3">KCTC 12363</strain>
    </source>
</reference>
<feature type="repeat" description="TPR" evidence="1">
    <location>
        <begin position="40"/>
        <end position="73"/>
    </location>
</feature>
<dbReference type="AlphaFoldDB" id="A0A0H4PH97"/>
<dbReference type="EMBL" id="CP012040">
    <property type="protein sequence ID" value="AKP53906.1"/>
    <property type="molecule type" value="Genomic_DNA"/>
</dbReference>
<dbReference type="Gene3D" id="1.25.40.10">
    <property type="entry name" value="Tetratricopeptide repeat domain"/>
    <property type="match status" value="2"/>
</dbReference>
<keyword evidence="3" id="KW-1185">Reference proteome</keyword>
<dbReference type="KEGG" id="camu:CA2015_4570"/>
<dbReference type="Pfam" id="PF13181">
    <property type="entry name" value="TPR_8"/>
    <property type="match status" value="1"/>
</dbReference>
<dbReference type="InterPro" id="IPR019734">
    <property type="entry name" value="TPR_rpt"/>
</dbReference>
<feature type="repeat" description="TPR" evidence="1">
    <location>
        <begin position="241"/>
        <end position="274"/>
    </location>
</feature>
<organism evidence="2 3">
    <name type="scientific">Cyclobacterium amurskyense</name>
    <dbReference type="NCBI Taxonomy" id="320787"/>
    <lineage>
        <taxon>Bacteria</taxon>
        <taxon>Pseudomonadati</taxon>
        <taxon>Bacteroidota</taxon>
        <taxon>Cytophagia</taxon>
        <taxon>Cytophagales</taxon>
        <taxon>Cyclobacteriaceae</taxon>
        <taxon>Cyclobacterium</taxon>
    </lineage>
</organism>
<dbReference type="SMART" id="SM00028">
    <property type="entry name" value="TPR"/>
    <property type="match status" value="7"/>
</dbReference>
<evidence type="ECO:0000313" key="2">
    <source>
        <dbReference type="EMBL" id="AKP53906.1"/>
    </source>
</evidence>
<evidence type="ECO:0000256" key="1">
    <source>
        <dbReference type="PROSITE-ProRule" id="PRU00339"/>
    </source>
</evidence>
<feature type="repeat" description="TPR" evidence="1">
    <location>
        <begin position="173"/>
        <end position="206"/>
    </location>
</feature>
<name>A0A0H4PH97_9BACT</name>
<gene>
    <name evidence="2" type="ORF">CA2015_4570</name>
</gene>
<dbReference type="PANTHER" id="PTHR12558:SF13">
    <property type="entry name" value="CELL DIVISION CYCLE PROTEIN 27 HOMOLOG"/>
    <property type="match status" value="1"/>
</dbReference>
<accession>A0A0H4PH97</accession>
<dbReference type="RefSeq" id="WP_169786506.1">
    <property type="nucleotide sequence ID" value="NZ_CP012040.1"/>
</dbReference>
<dbReference type="PANTHER" id="PTHR12558">
    <property type="entry name" value="CELL DIVISION CYCLE 16,23,27"/>
    <property type="match status" value="1"/>
</dbReference>
<keyword evidence="1" id="KW-0802">TPR repeat</keyword>
<dbReference type="Pfam" id="PF13424">
    <property type="entry name" value="TPR_12"/>
    <property type="match status" value="1"/>
</dbReference>
<dbReference type="SUPFAM" id="SSF48452">
    <property type="entry name" value="TPR-like"/>
    <property type="match status" value="1"/>
</dbReference>
<dbReference type="InterPro" id="IPR011990">
    <property type="entry name" value="TPR-like_helical_dom_sf"/>
</dbReference>